<reference evidence="2" key="1">
    <citation type="submission" date="2021-01" db="EMBL/GenBank/DDBJ databases">
        <authorList>
            <person name="Corre E."/>
            <person name="Pelletier E."/>
            <person name="Niang G."/>
            <person name="Scheremetjew M."/>
            <person name="Finn R."/>
            <person name="Kale V."/>
            <person name="Holt S."/>
            <person name="Cochrane G."/>
            <person name="Meng A."/>
            <person name="Brown T."/>
            <person name="Cohen L."/>
        </authorList>
    </citation>
    <scope>NUCLEOTIDE SEQUENCE</scope>
    <source>
        <strain evidence="2">CCMP 769</strain>
    </source>
</reference>
<feature type="region of interest" description="Disordered" evidence="1">
    <location>
        <begin position="1"/>
        <end position="38"/>
    </location>
</feature>
<organism evidence="2">
    <name type="scientific">Rhodosorus marinus</name>
    <dbReference type="NCBI Taxonomy" id="101924"/>
    <lineage>
        <taxon>Eukaryota</taxon>
        <taxon>Rhodophyta</taxon>
        <taxon>Stylonematophyceae</taxon>
        <taxon>Stylonematales</taxon>
        <taxon>Stylonemataceae</taxon>
        <taxon>Rhodosorus</taxon>
    </lineage>
</organism>
<protein>
    <submittedName>
        <fullName evidence="2">Uncharacterized protein</fullName>
    </submittedName>
</protein>
<proteinExistence type="predicted"/>
<dbReference type="EMBL" id="HBHW01010385">
    <property type="protein sequence ID" value="CAE0039932.1"/>
    <property type="molecule type" value="Transcribed_RNA"/>
</dbReference>
<dbReference type="AlphaFoldDB" id="A0A7S3EB39"/>
<name>A0A7S3EB39_9RHOD</name>
<sequence>MVTGEKGAGSAENEDIRNGTVPMSHSPQAPVGQRGANPMVEDGSVRVLEAEAAPQQAIATTKTGASLGETTGMTARTIDARTMTKTLSALRLAASTMMRKKVNVTGMNALRTTGRTATKEATRTSRRTIMIPVMMTTAIEVRALLVQSCSRRPLTSKQPSAS</sequence>
<evidence type="ECO:0000256" key="1">
    <source>
        <dbReference type="SAM" id="MobiDB-lite"/>
    </source>
</evidence>
<accession>A0A7S3EB39</accession>
<evidence type="ECO:0000313" key="2">
    <source>
        <dbReference type="EMBL" id="CAE0039932.1"/>
    </source>
</evidence>
<gene>
    <name evidence="2" type="ORF">RMAR00112_LOCUS7891</name>
</gene>